<gene>
    <name evidence="2" type="ORF">GCM10007094_28780</name>
</gene>
<dbReference type="Proteomes" id="UP000637980">
    <property type="component" value="Unassembled WGS sequence"/>
</dbReference>
<keyword evidence="3" id="KW-1185">Reference proteome</keyword>
<organism evidence="2 3">
    <name type="scientific">Pseudovibrio japonicus</name>
    <dbReference type="NCBI Taxonomy" id="366534"/>
    <lineage>
        <taxon>Bacteria</taxon>
        <taxon>Pseudomonadati</taxon>
        <taxon>Pseudomonadota</taxon>
        <taxon>Alphaproteobacteria</taxon>
        <taxon>Hyphomicrobiales</taxon>
        <taxon>Stappiaceae</taxon>
        <taxon>Pseudovibrio</taxon>
    </lineage>
</organism>
<proteinExistence type="predicted"/>
<protein>
    <recommendedName>
        <fullName evidence="4">Lipoprotein</fullName>
    </recommendedName>
</protein>
<evidence type="ECO:0000313" key="2">
    <source>
        <dbReference type="EMBL" id="GHB37698.1"/>
    </source>
</evidence>
<evidence type="ECO:0008006" key="4">
    <source>
        <dbReference type="Google" id="ProtNLM"/>
    </source>
</evidence>
<evidence type="ECO:0000313" key="3">
    <source>
        <dbReference type="Proteomes" id="UP000637980"/>
    </source>
</evidence>
<sequence length="182" mass="19390">MKSGFYALAGCTLLLTSACAQMPKDVLQVTEQHKAMKAAQSRTIASPKKKEVLLAGAAALQDMGFSIDKTDPELGLVVGSKQRDAKEGEQVALAVVGAAITTILAGPVAGVHNFKYDDEQFVRASITAGSEENATDLRISVQRIVLDQRGDVSKAETVKDEKLYSQFYETLGASIPWEVTGG</sequence>
<dbReference type="EMBL" id="BMXE01000005">
    <property type="protein sequence ID" value="GHB37698.1"/>
    <property type="molecule type" value="Genomic_DNA"/>
</dbReference>
<name>A0ABQ3ELZ0_9HYPH</name>
<keyword evidence="1" id="KW-0732">Signal</keyword>
<feature type="signal peptide" evidence="1">
    <location>
        <begin position="1"/>
        <end position="20"/>
    </location>
</feature>
<comment type="caution">
    <text evidence="2">The sequence shown here is derived from an EMBL/GenBank/DDBJ whole genome shotgun (WGS) entry which is preliminary data.</text>
</comment>
<reference evidence="3" key="1">
    <citation type="journal article" date="2019" name="Int. J. Syst. Evol. Microbiol.">
        <title>The Global Catalogue of Microorganisms (GCM) 10K type strain sequencing project: providing services to taxonomists for standard genome sequencing and annotation.</title>
        <authorList>
            <consortium name="The Broad Institute Genomics Platform"/>
            <consortium name="The Broad Institute Genome Sequencing Center for Infectious Disease"/>
            <person name="Wu L."/>
            <person name="Ma J."/>
        </authorList>
    </citation>
    <scope>NUCLEOTIDE SEQUENCE [LARGE SCALE GENOMIC DNA]</scope>
    <source>
        <strain evidence="3">KCTC 12861</strain>
    </source>
</reference>
<feature type="chain" id="PRO_5046652451" description="Lipoprotein" evidence="1">
    <location>
        <begin position="21"/>
        <end position="182"/>
    </location>
</feature>
<dbReference type="RefSeq" id="WP_189437505.1">
    <property type="nucleotide sequence ID" value="NZ_BMXE01000005.1"/>
</dbReference>
<evidence type="ECO:0000256" key="1">
    <source>
        <dbReference type="SAM" id="SignalP"/>
    </source>
</evidence>
<accession>A0ABQ3ELZ0</accession>
<dbReference type="PROSITE" id="PS51257">
    <property type="entry name" value="PROKAR_LIPOPROTEIN"/>
    <property type="match status" value="1"/>
</dbReference>